<reference evidence="1 2" key="1">
    <citation type="journal article" date="2022" name="Nat. Plants">
        <title>Genomes of leafy and leafless Platanthera orchids illuminate the evolution of mycoheterotrophy.</title>
        <authorList>
            <person name="Li M.H."/>
            <person name="Liu K.W."/>
            <person name="Li Z."/>
            <person name="Lu H.C."/>
            <person name="Ye Q.L."/>
            <person name="Zhang D."/>
            <person name="Wang J.Y."/>
            <person name="Li Y.F."/>
            <person name="Zhong Z.M."/>
            <person name="Liu X."/>
            <person name="Yu X."/>
            <person name="Liu D.K."/>
            <person name="Tu X.D."/>
            <person name="Liu B."/>
            <person name="Hao Y."/>
            <person name="Liao X.Y."/>
            <person name="Jiang Y.T."/>
            <person name="Sun W.H."/>
            <person name="Chen J."/>
            <person name="Chen Y.Q."/>
            <person name="Ai Y."/>
            <person name="Zhai J.W."/>
            <person name="Wu S.S."/>
            <person name="Zhou Z."/>
            <person name="Hsiao Y.Y."/>
            <person name="Wu W.L."/>
            <person name="Chen Y.Y."/>
            <person name="Lin Y.F."/>
            <person name="Hsu J.L."/>
            <person name="Li C.Y."/>
            <person name="Wang Z.W."/>
            <person name="Zhao X."/>
            <person name="Zhong W.Y."/>
            <person name="Ma X.K."/>
            <person name="Ma L."/>
            <person name="Huang J."/>
            <person name="Chen G.Z."/>
            <person name="Huang M.Z."/>
            <person name="Huang L."/>
            <person name="Peng D.H."/>
            <person name="Luo Y.B."/>
            <person name="Zou S.Q."/>
            <person name="Chen S.P."/>
            <person name="Lan S."/>
            <person name="Tsai W.C."/>
            <person name="Van de Peer Y."/>
            <person name="Liu Z.J."/>
        </authorList>
    </citation>
    <scope>NUCLEOTIDE SEQUENCE [LARGE SCALE GENOMIC DNA]</scope>
    <source>
        <strain evidence="1">Lor288</strain>
    </source>
</reference>
<proteinExistence type="predicted"/>
<accession>A0ABR2MYP0</accession>
<dbReference type="Proteomes" id="UP001412067">
    <property type="component" value="Unassembled WGS sequence"/>
</dbReference>
<evidence type="ECO:0000313" key="2">
    <source>
        <dbReference type="Proteomes" id="UP001412067"/>
    </source>
</evidence>
<protein>
    <submittedName>
        <fullName evidence="1">Uncharacterized protein</fullName>
    </submittedName>
</protein>
<dbReference type="EMBL" id="JBBWWR010000003">
    <property type="protein sequence ID" value="KAK8968977.1"/>
    <property type="molecule type" value="Genomic_DNA"/>
</dbReference>
<organism evidence="1 2">
    <name type="scientific">Platanthera guangdongensis</name>
    <dbReference type="NCBI Taxonomy" id="2320717"/>
    <lineage>
        <taxon>Eukaryota</taxon>
        <taxon>Viridiplantae</taxon>
        <taxon>Streptophyta</taxon>
        <taxon>Embryophyta</taxon>
        <taxon>Tracheophyta</taxon>
        <taxon>Spermatophyta</taxon>
        <taxon>Magnoliopsida</taxon>
        <taxon>Liliopsida</taxon>
        <taxon>Asparagales</taxon>
        <taxon>Orchidaceae</taxon>
        <taxon>Orchidoideae</taxon>
        <taxon>Orchideae</taxon>
        <taxon>Orchidinae</taxon>
        <taxon>Platanthera</taxon>
    </lineage>
</organism>
<comment type="caution">
    <text evidence="1">The sequence shown here is derived from an EMBL/GenBank/DDBJ whole genome shotgun (WGS) entry which is preliminary data.</text>
</comment>
<sequence length="102" mass="11157">MGENLISFLFVCRDWKENVDEWILTAAPISDFQELIGTLQPVPESFGHARWSEPPRQPIVAWQAKALSAPVAPPNPRGAVSNFVISSISASGTSRSPLRPIC</sequence>
<name>A0ABR2MYP0_9ASPA</name>
<gene>
    <name evidence="1" type="ORF">KSP40_PGU018404</name>
</gene>
<keyword evidence="2" id="KW-1185">Reference proteome</keyword>
<evidence type="ECO:0000313" key="1">
    <source>
        <dbReference type="EMBL" id="KAK8968977.1"/>
    </source>
</evidence>